<keyword evidence="2" id="KW-1185">Reference proteome</keyword>
<name>A0ABS0ZX01_9ENTR</name>
<evidence type="ECO:0000313" key="2">
    <source>
        <dbReference type="Proteomes" id="UP000746649"/>
    </source>
</evidence>
<gene>
    <name evidence="1" type="ORF">I6M88_16855</name>
</gene>
<accession>A0ABS0ZX01</accession>
<dbReference type="RefSeq" id="WP_042289575.1">
    <property type="nucleotide sequence ID" value="NZ_CABLBY010000009.1"/>
</dbReference>
<dbReference type="Proteomes" id="UP000746649">
    <property type="component" value="Unassembled WGS sequence"/>
</dbReference>
<dbReference type="InterPro" id="IPR019231">
    <property type="entry name" value="DUF2170"/>
</dbReference>
<dbReference type="EMBL" id="JADWND010000008">
    <property type="protein sequence ID" value="MBJ8382632.1"/>
    <property type="molecule type" value="Genomic_DNA"/>
</dbReference>
<dbReference type="Pfam" id="PF09938">
    <property type="entry name" value="DUF2170"/>
    <property type="match status" value="1"/>
</dbReference>
<organism evidence="1 2">
    <name type="scientific">Citrobacter sedlakii</name>
    <dbReference type="NCBI Taxonomy" id="67826"/>
    <lineage>
        <taxon>Bacteria</taxon>
        <taxon>Pseudomonadati</taxon>
        <taxon>Pseudomonadota</taxon>
        <taxon>Gammaproteobacteria</taxon>
        <taxon>Enterobacterales</taxon>
        <taxon>Enterobacteriaceae</taxon>
        <taxon>Citrobacter</taxon>
        <taxon>Citrobacter freundii complex</taxon>
    </lineage>
</organism>
<comment type="caution">
    <text evidence="1">The sequence shown here is derived from an EMBL/GenBank/DDBJ whole genome shotgun (WGS) entry which is preliminary data.</text>
</comment>
<proteinExistence type="predicted"/>
<sequence>MPWTPLALADALQNNVALNIEITNNENALIIKMNDYGDLLLSVLFTSRQIIIETRVCPVTAIHNQPEFNLFLLRHQKMLPLSSVGISGIQNEEYYVVFGALSLYSSLNDVVLEITTLVENALDLAEVTEEYAQ</sequence>
<evidence type="ECO:0000313" key="1">
    <source>
        <dbReference type="EMBL" id="MBJ8382632.1"/>
    </source>
</evidence>
<reference evidence="1 2" key="1">
    <citation type="submission" date="2020-11" db="EMBL/GenBank/DDBJ databases">
        <title>Enhanced detection system for hospital associated transmission using whole genome sequencing surveillance.</title>
        <authorList>
            <person name="Harrison L.H."/>
            <person name="Van Tyne D."/>
            <person name="Marsh J.W."/>
            <person name="Griffith M.P."/>
            <person name="Snyder D.J."/>
            <person name="Cooper V.S."/>
            <person name="Mustapha M."/>
        </authorList>
    </citation>
    <scope>NUCLEOTIDE SEQUENCE [LARGE SCALE GENOMIC DNA]</scope>
    <source>
        <strain evidence="1 2">CB00117</strain>
    </source>
</reference>
<protein>
    <submittedName>
        <fullName evidence="1">DUF2170 family protein</fullName>
    </submittedName>
</protein>